<dbReference type="OrthoDB" id="389706at2"/>
<dbReference type="KEGG" id="sapi:SAPIS_v1c05750"/>
<keyword evidence="1" id="KW-0175">Coiled coil</keyword>
<feature type="coiled-coil region" evidence="1">
    <location>
        <begin position="10"/>
        <end position="37"/>
    </location>
</feature>
<keyword evidence="2" id="KW-0472">Membrane</keyword>
<dbReference type="STRING" id="1276258.SAPIS_v1c05750"/>
<keyword evidence="4" id="KW-1185">Reference proteome</keyword>
<dbReference type="RefSeq" id="WP_023789487.1">
    <property type="nucleotide sequence ID" value="NC_022998.1"/>
</dbReference>
<sequence>MFEKYNDMSLEDLNNSLEKQKQKQEVLTKEENFYEKKARKNLYFWFILPVFGLFAYYFHLTRRKSKPEIFEKLHEIKNNLGFVELEMMIIKTKIENYKEK</sequence>
<proteinExistence type="predicted"/>
<accession>V5RKS9</accession>
<feature type="transmembrane region" description="Helical" evidence="2">
    <location>
        <begin position="42"/>
        <end position="60"/>
    </location>
</feature>
<evidence type="ECO:0000313" key="4">
    <source>
        <dbReference type="Proteomes" id="UP000018550"/>
    </source>
</evidence>
<dbReference type="PATRIC" id="fig|1276258.3.peg.583"/>
<evidence type="ECO:0000313" key="3">
    <source>
        <dbReference type="EMBL" id="AHB36420.1"/>
    </source>
</evidence>
<keyword evidence="2" id="KW-0812">Transmembrane</keyword>
<evidence type="ECO:0000256" key="2">
    <source>
        <dbReference type="SAM" id="Phobius"/>
    </source>
</evidence>
<dbReference type="EMBL" id="CP006682">
    <property type="protein sequence ID" value="AHB36420.1"/>
    <property type="molecule type" value="Genomic_DNA"/>
</dbReference>
<gene>
    <name evidence="3" type="ORF">SAPIS_v1c05750</name>
</gene>
<dbReference type="AlphaFoldDB" id="V5RKS9"/>
<dbReference type="HOGENOM" id="CLU_180748_0_0_14"/>
<keyword evidence="2" id="KW-1133">Transmembrane helix</keyword>
<dbReference type="Proteomes" id="UP000018550">
    <property type="component" value="Chromosome"/>
</dbReference>
<protein>
    <submittedName>
        <fullName evidence="3">Uncharacterized protein</fullName>
    </submittedName>
</protein>
<reference evidence="3 4" key="1">
    <citation type="journal article" date="2014" name="Genome Announc.">
        <title>Complete Genome Sequence of Spiroplasma apis B31T (ATCC 33834), a Bacterium Associated with May Disease of Honeybees (Apis mellifera).</title>
        <authorList>
            <person name="Ku C."/>
            <person name="Lo W.S."/>
            <person name="Chen L.L."/>
            <person name="Kuo C.H."/>
        </authorList>
    </citation>
    <scope>NUCLEOTIDE SEQUENCE [LARGE SCALE GENOMIC DNA]</scope>
    <source>
        <strain evidence="3">B31</strain>
    </source>
</reference>
<organism evidence="3 4">
    <name type="scientific">Spiroplasma apis B31</name>
    <dbReference type="NCBI Taxonomy" id="1276258"/>
    <lineage>
        <taxon>Bacteria</taxon>
        <taxon>Bacillati</taxon>
        <taxon>Mycoplasmatota</taxon>
        <taxon>Mollicutes</taxon>
        <taxon>Entomoplasmatales</taxon>
        <taxon>Spiroplasmataceae</taxon>
        <taxon>Spiroplasma</taxon>
    </lineage>
</organism>
<name>V5RKS9_SPIAP</name>
<evidence type="ECO:0000256" key="1">
    <source>
        <dbReference type="SAM" id="Coils"/>
    </source>
</evidence>